<feature type="domain" description="Peptidase C14 caspase" evidence="3">
    <location>
        <begin position="17"/>
        <end position="269"/>
    </location>
</feature>
<accession>A0A8H7D212</accession>
<keyword evidence="5" id="KW-1185">Reference proteome</keyword>
<dbReference type="InterPro" id="IPR050452">
    <property type="entry name" value="Metacaspase"/>
</dbReference>
<comment type="caution">
    <text evidence="4">The sequence shown here is derived from an EMBL/GenBank/DDBJ whole genome shotgun (WGS) entry which is preliminary data.</text>
</comment>
<comment type="similarity">
    <text evidence="1">Belongs to the peptidase C14B family.</text>
</comment>
<dbReference type="GO" id="GO:0004197">
    <property type="term" value="F:cysteine-type endopeptidase activity"/>
    <property type="evidence" value="ECO:0007669"/>
    <property type="project" value="InterPro"/>
</dbReference>
<dbReference type="EMBL" id="JACAZI010000007">
    <property type="protein sequence ID" value="KAF7355828.1"/>
    <property type="molecule type" value="Genomic_DNA"/>
</dbReference>
<dbReference type="Gene3D" id="3.40.50.1460">
    <property type="match status" value="1"/>
</dbReference>
<dbReference type="InterPro" id="IPR011600">
    <property type="entry name" value="Pept_C14_caspase"/>
</dbReference>
<organism evidence="4 5">
    <name type="scientific">Mycena venus</name>
    <dbReference type="NCBI Taxonomy" id="2733690"/>
    <lineage>
        <taxon>Eukaryota</taxon>
        <taxon>Fungi</taxon>
        <taxon>Dikarya</taxon>
        <taxon>Basidiomycota</taxon>
        <taxon>Agaricomycotina</taxon>
        <taxon>Agaricomycetes</taxon>
        <taxon>Agaricomycetidae</taxon>
        <taxon>Agaricales</taxon>
        <taxon>Marasmiineae</taxon>
        <taxon>Mycenaceae</taxon>
        <taxon>Mycena</taxon>
    </lineage>
</organism>
<dbReference type="OrthoDB" id="3223806at2759"/>
<evidence type="ECO:0000313" key="4">
    <source>
        <dbReference type="EMBL" id="KAF7355828.1"/>
    </source>
</evidence>
<evidence type="ECO:0000313" key="5">
    <source>
        <dbReference type="Proteomes" id="UP000620124"/>
    </source>
</evidence>
<dbReference type="PANTHER" id="PTHR48104:SF30">
    <property type="entry name" value="METACASPASE-1"/>
    <property type="match status" value="1"/>
</dbReference>
<name>A0A8H7D212_9AGAR</name>
<dbReference type="AlphaFoldDB" id="A0A8H7D212"/>
<proteinExistence type="inferred from homology"/>
<dbReference type="GO" id="GO:0006508">
    <property type="term" value="P:proteolysis"/>
    <property type="evidence" value="ECO:0007669"/>
    <property type="project" value="InterPro"/>
</dbReference>
<evidence type="ECO:0000256" key="1">
    <source>
        <dbReference type="ARBA" id="ARBA00009005"/>
    </source>
</evidence>
<protein>
    <recommendedName>
        <fullName evidence="3">Peptidase C14 caspase domain-containing protein</fullName>
    </recommendedName>
</protein>
<dbReference type="GO" id="GO:0005737">
    <property type="term" value="C:cytoplasm"/>
    <property type="evidence" value="ECO:0007669"/>
    <property type="project" value="TreeGrafter"/>
</dbReference>
<dbReference type="Proteomes" id="UP000620124">
    <property type="component" value="Unassembled WGS sequence"/>
</dbReference>
<feature type="region of interest" description="Disordered" evidence="2">
    <location>
        <begin position="175"/>
        <end position="201"/>
    </location>
</feature>
<evidence type="ECO:0000256" key="2">
    <source>
        <dbReference type="SAM" id="MobiDB-lite"/>
    </source>
</evidence>
<evidence type="ECO:0000259" key="3">
    <source>
        <dbReference type="Pfam" id="PF00656"/>
    </source>
</evidence>
<dbReference type="PANTHER" id="PTHR48104">
    <property type="entry name" value="METACASPASE-4"/>
    <property type="match status" value="1"/>
</dbReference>
<feature type="compositionally biased region" description="Basic and acidic residues" evidence="2">
    <location>
        <begin position="177"/>
        <end position="186"/>
    </location>
</feature>
<reference evidence="4" key="1">
    <citation type="submission" date="2020-05" db="EMBL/GenBank/DDBJ databases">
        <title>Mycena genomes resolve the evolution of fungal bioluminescence.</title>
        <authorList>
            <person name="Tsai I.J."/>
        </authorList>
    </citation>
    <scope>NUCLEOTIDE SEQUENCE</scope>
    <source>
        <strain evidence="4">CCC161011</strain>
    </source>
</reference>
<dbReference type="Pfam" id="PF00656">
    <property type="entry name" value="Peptidase_C14"/>
    <property type="match status" value="1"/>
</dbReference>
<gene>
    <name evidence="4" type="ORF">MVEN_00911000</name>
</gene>
<sequence length="752" mass="82679">MFQHVANGPAVTGGHVFALIIGIDKYESKTHLRPLEGAVNDAKAFRDFLIDSSENGGLGVPNSNILLLKNQEATRQGILGAFKRHLLDNPLIPDGGDAAMIFFFAGHGTRVSAPGNNMSSDEKVEGICPVDERTRVGEKYVHTIPDYLLVHLLQQLSNKKGRNITAIFDSCHSGGMGRDEGDEGRARGASSEAPSIPPDLDIDLFTNNGRDTSNGLWTASVTTHVWLAACGVGQTARERNLRGRFTDALIENLRQVERGNTTYAELIQRLGSWPTQTPCCGGEGRNLLLFASKYPPTGPSAMPVAEITQRKFRVAMDEPAGDIVGTELLVVDRNNREVCTLVAQEVKFEQMILVLHPSVNPEVVLPKNARVASTGLSVAEITQRMFRVVMGEPAGVVVGTKFRVVDGKKSPVCTLVALEVRLESTIVVLHPREDPDVVLPGNVRAVVSDWRNDKIILGVFVPRNFAYLQALLPTPAQSNSGDRAFVWKPRMDAHIALNIAEDAKHIVVVERFTPIFQCEPVARFPLPSNPKLRLPNALNGIAHFNYFLGRQHGSVPLHPCYVGLAGLMDRIRTWLTGPGLNPADVSPLAGVSLKVYRLKGQFPTREPDGRNLVHNNKVSLTWDSNANYGIIIRNTTAYELFPYLFAFDATDYTINLLYEPHGTKAPLRSNSGEVNIGMGGQQAFKFGPLLKSVKQSSTFLKLFVATKPIDITWIQQAKPFGSEFPGRPRFPIEKEPLPDTWDAFRITITMTR</sequence>